<reference evidence="18 19" key="1">
    <citation type="submission" date="2017-08" db="EMBL/GenBank/DDBJ databases">
        <title>Acidophilic green algal genome provides insights into adaptation to an acidic environment.</title>
        <authorList>
            <person name="Hirooka S."/>
            <person name="Hirose Y."/>
            <person name="Kanesaki Y."/>
            <person name="Higuchi S."/>
            <person name="Fujiwara T."/>
            <person name="Onuma R."/>
            <person name="Era A."/>
            <person name="Ohbayashi R."/>
            <person name="Uzuka A."/>
            <person name="Nozaki H."/>
            <person name="Yoshikawa H."/>
            <person name="Miyagishima S.Y."/>
        </authorList>
    </citation>
    <scope>NUCLEOTIDE SEQUENCE [LARGE SCALE GENOMIC DNA]</scope>
    <source>
        <strain evidence="18 19">NIES-2499</strain>
    </source>
</reference>
<dbReference type="PANTHER" id="PTHR12389">
    <property type="entry name" value="ZINC FINGER PROTEIN 294"/>
    <property type="match status" value="1"/>
</dbReference>
<name>A0A250X801_9CHLO</name>
<keyword evidence="12" id="KW-0833">Ubl conjugation pathway</keyword>
<comment type="caution">
    <text evidence="18">The sequence shown here is derived from an EMBL/GenBank/DDBJ whole genome shotgun (WGS) entry which is preliminary data.</text>
</comment>
<evidence type="ECO:0000256" key="12">
    <source>
        <dbReference type="ARBA" id="ARBA00022786"/>
    </source>
</evidence>
<evidence type="ECO:0000256" key="6">
    <source>
        <dbReference type="ARBA" id="ARBA00017157"/>
    </source>
</evidence>
<dbReference type="Proteomes" id="UP000232323">
    <property type="component" value="Unassembled WGS sequence"/>
</dbReference>
<dbReference type="GO" id="GO:1990112">
    <property type="term" value="C:RQC complex"/>
    <property type="evidence" value="ECO:0007669"/>
    <property type="project" value="InterPro"/>
</dbReference>
<dbReference type="InterPro" id="IPR054476">
    <property type="entry name" value="Ltn1_N"/>
</dbReference>
<feature type="region of interest" description="Disordered" evidence="14">
    <location>
        <begin position="1037"/>
        <end position="1083"/>
    </location>
</feature>
<protein>
    <recommendedName>
        <fullName evidence="6">E3 ubiquitin-protein ligase listerin</fullName>
        <ecNumber evidence="5">2.3.2.27</ecNumber>
    </recommendedName>
</protein>
<dbReference type="Pfam" id="PF22958">
    <property type="entry name" value="Ltn1_1st"/>
    <property type="match status" value="1"/>
</dbReference>
<dbReference type="GO" id="GO:1990116">
    <property type="term" value="P:ribosome-associated ubiquitin-dependent protein catabolic process"/>
    <property type="evidence" value="ECO:0007669"/>
    <property type="project" value="InterPro"/>
</dbReference>
<dbReference type="GO" id="GO:0072344">
    <property type="term" value="P:rescue of stalled ribosome"/>
    <property type="evidence" value="ECO:0007669"/>
    <property type="project" value="TreeGrafter"/>
</dbReference>
<evidence type="ECO:0000256" key="2">
    <source>
        <dbReference type="ARBA" id="ARBA00004514"/>
    </source>
</evidence>
<evidence type="ECO:0000256" key="3">
    <source>
        <dbReference type="ARBA" id="ARBA00004906"/>
    </source>
</evidence>
<comment type="similarity">
    <text evidence="4">Belongs to the LTN1 family.</text>
</comment>
<evidence type="ECO:0000259" key="15">
    <source>
        <dbReference type="Pfam" id="PF22958"/>
    </source>
</evidence>
<dbReference type="Gene3D" id="1.25.10.10">
    <property type="entry name" value="Leucine-rich Repeat Variant"/>
    <property type="match status" value="1"/>
</dbReference>
<gene>
    <name evidence="18" type="ORF">CEUSTIGMA_g6627.t1</name>
</gene>
<dbReference type="Pfam" id="PF23009">
    <property type="entry name" value="UBC_like"/>
    <property type="match status" value="1"/>
</dbReference>
<evidence type="ECO:0000256" key="13">
    <source>
        <dbReference type="ARBA" id="ARBA00022833"/>
    </source>
</evidence>
<dbReference type="InterPro" id="IPR054478">
    <property type="entry name" value="LTN1_UBC"/>
</dbReference>
<feature type="domain" description="E3 ubiquitin-protein ligase listerin ubiquitin conjugating" evidence="17">
    <location>
        <begin position="2194"/>
        <end position="2279"/>
    </location>
</feature>
<evidence type="ECO:0000256" key="14">
    <source>
        <dbReference type="SAM" id="MobiDB-lite"/>
    </source>
</evidence>
<evidence type="ECO:0000256" key="8">
    <source>
        <dbReference type="ARBA" id="ARBA00022679"/>
    </source>
</evidence>
<dbReference type="FunFam" id="3.30.40.10:FF:000038">
    <property type="entry name" value="E3 ubiquitin-protein ligase listerin"/>
    <property type="match status" value="1"/>
</dbReference>
<dbReference type="OrthoDB" id="6108at2759"/>
<feature type="compositionally biased region" description="Acidic residues" evidence="14">
    <location>
        <begin position="1041"/>
        <end position="1067"/>
    </location>
</feature>
<evidence type="ECO:0000313" key="18">
    <source>
        <dbReference type="EMBL" id="GAX79187.1"/>
    </source>
</evidence>
<feature type="region of interest" description="Disordered" evidence="14">
    <location>
        <begin position="814"/>
        <end position="837"/>
    </location>
</feature>
<evidence type="ECO:0000259" key="16">
    <source>
        <dbReference type="Pfam" id="PF22999"/>
    </source>
</evidence>
<feature type="domain" description="E3 ubiquitin-protein ligase listerin N-terminal" evidence="15">
    <location>
        <begin position="96"/>
        <end position="447"/>
    </location>
</feature>
<dbReference type="PANTHER" id="PTHR12389:SF0">
    <property type="entry name" value="E3 UBIQUITIN-PROTEIN LIGASE LISTERIN"/>
    <property type="match status" value="1"/>
</dbReference>
<dbReference type="CDD" id="cd16491">
    <property type="entry name" value="RING-CH-C4HC3_LTN1"/>
    <property type="match status" value="1"/>
</dbReference>
<proteinExistence type="inferred from homology"/>
<comment type="pathway">
    <text evidence="3">Protein modification; protein ubiquitination.</text>
</comment>
<dbReference type="STRING" id="1157962.A0A250X801"/>
<evidence type="ECO:0000256" key="5">
    <source>
        <dbReference type="ARBA" id="ARBA00012483"/>
    </source>
</evidence>
<feature type="compositionally biased region" description="Low complexity" evidence="14">
    <location>
        <begin position="818"/>
        <end position="837"/>
    </location>
</feature>
<evidence type="ECO:0000259" key="17">
    <source>
        <dbReference type="Pfam" id="PF23009"/>
    </source>
</evidence>
<dbReference type="InterPro" id="IPR013083">
    <property type="entry name" value="Znf_RING/FYVE/PHD"/>
</dbReference>
<keyword evidence="9" id="KW-0479">Metal-binding</keyword>
<dbReference type="InterPro" id="IPR011989">
    <property type="entry name" value="ARM-like"/>
</dbReference>
<sequence>MGGGDRKGTKASSAKAAEALTARSGGASGFGGFSGSTSLGAQAPGFGFGASSVASAAACTAAFAAASGFSSSNGSATAAALTAVTSSEQECGLGMDSEIAQHMRHLAKKDSVTRHKALQALRAVIKERVSRGTSQSDLAVAILPWIYQYKRGLYCDNSRAVRTEAAALTGELVGAVGKHAGPHIKALMGSWWAAQFDSHTEAAAAARAGLQACLPGEKQMAAVLYCHQELMDQLLTNMMMTKEQLGDPKKETVEELEDRHERVVSMSVLAVSSLLDITSPAPEPAVPQASSSGLISATPSATTSVATAASFIVTQVLELLGKPNLFSKGIVKSKSRVVRGAGYVLLKTLAVRQPALLMEQVSVLSVAGSNAYEEAVVAVLGAFQEQEASIHGSMWEMVLTFLKAYPSAWSHTHVRKVFLPRLRAFLKSACYGSASSSFPALLPLLTLMPSTMLGPEPDVPLLLLEAVWEGLNFELQQQGGAVGLAAARLGRQAALPSAAEAYLECLTWLLGQSEKVELLPTLSEKVELLPTLSETAPATELPVVMYCSSLLAGSLGKHVLPLVLPSTENPPRKHSPQLREVATKILTGCITKVLTSSSLPITKENAAGPVLVSSIEQAASSLQPGQAALMSHLELAFTEAAELITCSSTSGQLPGIVADHAVDAPASAASASRAEAAAQQLEAMMTRLRELSSNSQPSLTQALTLRLATGISARLMQSLSGPACDNSPIASHLLASLARLSGANMSILLQGSDMTGVASAGLDGLVQLYLKGPLKGPAAVAHADLLAAYLFQQQQQSQEAVEMWEGVLKIVTSGPKRPSSQGPPSTSPCTSCSTDVPSISTDSTTPIMFESEAEGYWKVALLLCQYLSLMTSSSSAISSTGLHSSSARSMFLSVFGGSIPYLGELACHLSASALSFSQEDTEFSAASAQLLSVLMGGNLVGLSWIREGDLRQVLTNLGACLADKGTRGAVVFCLRVLTLLRGVRGVEEGSMKDIIGKVLSSCEEGCDLMLRVADMAWMVVGAVGGQTGSFQRVLAKGLEDSRDEEEDKGDEEEIEEIEEEEIEDEVEDAAKSGHQHRDGEETSVEVLSVVEEEDEEEDGDVHSGGGAIGTVVSGLVVDLWRSGALLQSVFEAEGTAAAPSHISVPFSTARATPPELTSIKLQAVNILVKRLMDELTQVLEERSAGSSLRKITRHVSEVVAALLNSHQEAAAQKLLGCVLCFNSPSQHEENWTERSIICDVGDSSQPAGLKYAPPPWCLIAQGAKGKLGEPPSISSHHLENDRLGSNRLRSSMMLVAEGIVETLGFDVLFNIMGVQGNRGHRMGDTGDMSNNEVSFPQDTGGRAWLAVELLCSKDNSSAQRHDVATTSVSCRMEFMKQLSTVLPSRSPKFVLEVLEGLFVAANAVAVAHSNHHEGEPCTSKTTSGTTSSVVDPLEVLLGLLKHLYVKVPPGSSSSSSRGRKAVLLSFFKRALVPCKMLEGGPAAGASSPTSGRLCLPVFTKVVSAVTLALRCRSYDCEGSDVRSVIEKEEREAMHREMEEEDSLSALSIRWCEYSLGLPPVSVEAEKHAMEILQVAVAAFPLPTIQAGMQRPECASNAGFVILDEEKHALVALLRHQAVRHAGVAASRRADPSTSISKATGFNAKPYLDIEVCCLVSELEASAAWYCPDFLGQAEWAAVLHDAQGLADVTQSMLTGVTHELCAAVCTAAAEVLSTTAVSETVQACPMTGAMALQLLRRLGDKGLLESHLVSEHLGAAFKEVLSLPSCFRLAHCSDFATALSSTSEPVPDECQQVMSELPTQSARLSGILLALYASTSSGLSVASGSESPQCNALVSDFSAAMTECAEMVIRNALSIGAARCFVEVGGGQGRVAFTAWSAASAVSDFVLEVAAACGHLQRAPGLTADALSAAAEATDAKMLASGFGVDSIDCALALALDMRPHFPLSSPAVLLLLDSRVMLPRLTFPPTHVDGEDAEAPDYDGSDPAGYLSKAGLRSLLARALVSGPGLSHSLSSTRQRVFLTSWALLLSHLQALPADSEIGTVLGQALREASELPAALLNCLVQLLPLKQLGRKLGSSCDEASRKFPARSGGATEQLSCSVLDGDLASALRSHFRNLVVSSSPFSAVRTEVAKLMYGAVLRSLPASARTWFGDLRDRGTAAQVEQYTSAVESPLLLSAEMRQIQEHGQRYSTDTFTVRANPSNREVVAVLQVEDAASLEVSVRLSPCSPLRAAEVECRRKVGVSDNKLRKWLLSMSAFMRNQNRGVVDAIELWKRNVDKEFEGVEPCLICYSIVSATNSQLPRLQCRTCNVRFHPACLYKWFKSSGKSACVHCQAPW</sequence>
<dbReference type="InterPro" id="IPR039795">
    <property type="entry name" value="LTN1/Rkr1"/>
</dbReference>
<dbReference type="GO" id="GO:0016567">
    <property type="term" value="P:protein ubiquitination"/>
    <property type="evidence" value="ECO:0007669"/>
    <property type="project" value="UniProtKB-UniPathway"/>
</dbReference>
<evidence type="ECO:0000256" key="1">
    <source>
        <dbReference type="ARBA" id="ARBA00000900"/>
    </source>
</evidence>
<evidence type="ECO:0000256" key="11">
    <source>
        <dbReference type="ARBA" id="ARBA00022771"/>
    </source>
</evidence>
<keyword evidence="7" id="KW-0963">Cytoplasm</keyword>
<dbReference type="Pfam" id="PF22999">
    <property type="entry name" value="LTN1_E3_ligase_6th"/>
    <property type="match status" value="1"/>
</dbReference>
<dbReference type="GO" id="GO:0061630">
    <property type="term" value="F:ubiquitin protein ligase activity"/>
    <property type="evidence" value="ECO:0007669"/>
    <property type="project" value="UniProtKB-EC"/>
</dbReference>
<organism evidence="18 19">
    <name type="scientific">Chlamydomonas eustigma</name>
    <dbReference type="NCBI Taxonomy" id="1157962"/>
    <lineage>
        <taxon>Eukaryota</taxon>
        <taxon>Viridiplantae</taxon>
        <taxon>Chlorophyta</taxon>
        <taxon>core chlorophytes</taxon>
        <taxon>Chlorophyceae</taxon>
        <taxon>CS clade</taxon>
        <taxon>Chlamydomonadales</taxon>
        <taxon>Chlamydomonadaceae</taxon>
        <taxon>Chlamydomonas</taxon>
    </lineage>
</organism>
<dbReference type="GO" id="GO:0005829">
    <property type="term" value="C:cytosol"/>
    <property type="evidence" value="ECO:0007669"/>
    <property type="project" value="UniProtKB-SubCell"/>
</dbReference>
<dbReference type="GO" id="GO:0008270">
    <property type="term" value="F:zinc ion binding"/>
    <property type="evidence" value="ECO:0007669"/>
    <property type="project" value="UniProtKB-KW"/>
</dbReference>
<dbReference type="InterPro" id="IPR016024">
    <property type="entry name" value="ARM-type_fold"/>
</dbReference>
<keyword evidence="8" id="KW-0808">Transferase</keyword>
<comment type="subcellular location">
    <subcellularLocation>
        <location evidence="2">Cytoplasm</location>
        <location evidence="2">Cytosol</location>
    </subcellularLocation>
</comment>
<dbReference type="EC" id="2.3.2.27" evidence="5"/>
<evidence type="ECO:0000256" key="10">
    <source>
        <dbReference type="ARBA" id="ARBA00022737"/>
    </source>
</evidence>
<dbReference type="GO" id="GO:0043023">
    <property type="term" value="F:ribosomal large subunit binding"/>
    <property type="evidence" value="ECO:0007669"/>
    <property type="project" value="TreeGrafter"/>
</dbReference>
<keyword evidence="19" id="KW-1185">Reference proteome</keyword>
<accession>A0A250X801</accession>
<dbReference type="Gene3D" id="3.30.40.10">
    <property type="entry name" value="Zinc/RING finger domain, C3HC4 (zinc finger)"/>
    <property type="match status" value="1"/>
</dbReference>
<dbReference type="UniPathway" id="UPA00143"/>
<keyword evidence="13" id="KW-0862">Zinc</keyword>
<comment type="catalytic activity">
    <reaction evidence="1">
        <text>S-ubiquitinyl-[E2 ubiquitin-conjugating enzyme]-L-cysteine + [acceptor protein]-L-lysine = [E2 ubiquitin-conjugating enzyme]-L-cysteine + N(6)-ubiquitinyl-[acceptor protein]-L-lysine.</text>
        <dbReference type="EC" id="2.3.2.27"/>
    </reaction>
</comment>
<keyword evidence="10" id="KW-0677">Repeat</keyword>
<dbReference type="SUPFAM" id="SSF48371">
    <property type="entry name" value="ARM repeat"/>
    <property type="match status" value="1"/>
</dbReference>
<feature type="compositionally biased region" description="Basic and acidic residues" evidence="14">
    <location>
        <begin position="1068"/>
        <end position="1080"/>
    </location>
</feature>
<keyword evidence="11" id="KW-0863">Zinc-finger</keyword>
<dbReference type="InterPro" id="IPR054477">
    <property type="entry name" value="LTN1_E3_ligase_6th"/>
</dbReference>
<dbReference type="InterPro" id="IPR039804">
    <property type="entry name" value="RING-CH-C4HC3_LTN1"/>
</dbReference>
<evidence type="ECO:0000256" key="4">
    <source>
        <dbReference type="ARBA" id="ARBA00007997"/>
    </source>
</evidence>
<feature type="domain" description="E3 ubiquitin-protein ligase listerin HEAT repeat region" evidence="16">
    <location>
        <begin position="2012"/>
        <end position="2183"/>
    </location>
</feature>
<evidence type="ECO:0000313" key="19">
    <source>
        <dbReference type="Proteomes" id="UP000232323"/>
    </source>
</evidence>
<evidence type="ECO:0000256" key="7">
    <source>
        <dbReference type="ARBA" id="ARBA00022490"/>
    </source>
</evidence>
<dbReference type="EMBL" id="BEGY01000040">
    <property type="protein sequence ID" value="GAX79187.1"/>
    <property type="molecule type" value="Genomic_DNA"/>
</dbReference>
<evidence type="ECO:0000256" key="9">
    <source>
        <dbReference type="ARBA" id="ARBA00022723"/>
    </source>
</evidence>